<dbReference type="EMBL" id="JAHCQH010000023">
    <property type="protein sequence ID" value="MBS9479169.1"/>
    <property type="molecule type" value="Genomic_DNA"/>
</dbReference>
<dbReference type="Gene3D" id="3.20.20.70">
    <property type="entry name" value="Aldolase class I"/>
    <property type="match status" value="1"/>
</dbReference>
<accession>A0ABS5RBY3</accession>
<proteinExistence type="predicted"/>
<feature type="domain" description="Thiamine phosphate synthase/TenI" evidence="1">
    <location>
        <begin position="20"/>
        <end position="195"/>
    </location>
</feature>
<evidence type="ECO:0000313" key="2">
    <source>
        <dbReference type="EMBL" id="MBS9479169.1"/>
    </source>
</evidence>
<reference evidence="2" key="1">
    <citation type="submission" date="2021-05" db="EMBL/GenBank/DDBJ databases">
        <authorList>
            <person name="Sun Q."/>
            <person name="Inoue M."/>
        </authorList>
    </citation>
    <scope>NUCLEOTIDE SEQUENCE</scope>
    <source>
        <strain evidence="2">VKM B-3255</strain>
    </source>
</reference>
<dbReference type="CDD" id="cd00564">
    <property type="entry name" value="TMP_TenI"/>
    <property type="match status" value="1"/>
</dbReference>
<evidence type="ECO:0000313" key="3">
    <source>
        <dbReference type="Proteomes" id="UP001166585"/>
    </source>
</evidence>
<evidence type="ECO:0000259" key="1">
    <source>
        <dbReference type="Pfam" id="PF02581"/>
    </source>
</evidence>
<dbReference type="InterPro" id="IPR036206">
    <property type="entry name" value="ThiamineP_synth_sf"/>
</dbReference>
<dbReference type="InterPro" id="IPR013785">
    <property type="entry name" value="Aldolase_TIM"/>
</dbReference>
<dbReference type="InterPro" id="IPR022998">
    <property type="entry name" value="ThiamineP_synth_TenI"/>
</dbReference>
<gene>
    <name evidence="2" type="ORF">KIP89_18845</name>
</gene>
<dbReference type="SUPFAM" id="SSF51391">
    <property type="entry name" value="Thiamin phosphate synthase"/>
    <property type="match status" value="1"/>
</dbReference>
<dbReference type="Proteomes" id="UP001166585">
    <property type="component" value="Unassembled WGS sequence"/>
</dbReference>
<keyword evidence="3" id="KW-1185">Reference proteome</keyword>
<protein>
    <submittedName>
        <fullName evidence="2">Thiamine phosphate synthase</fullName>
    </submittedName>
</protein>
<name>A0ABS5RBY3_9HYPH</name>
<sequence length="215" mass="22033">MADLMARTASEPTRLAPRLYVLVDAPADEAANAAVAALRQAGTTMDIAAVLLRPEAGPGDKPSDRLRPLVAASQEIGAACLIEANAVLAMALGADGAHLDGAVALKGALPVLRPNGIAGAGGLRTKHDAMTAAEAGADYVMFGEPDAQGRRPPFETTLERTDWWVQLFEPPCVAYAGSLEEVRALVEAGADFIAIEHTLLGESAALADTLAGAAA</sequence>
<organism evidence="2 3">
    <name type="scientific">Ancylobacter radicis</name>
    <dbReference type="NCBI Taxonomy" id="2836179"/>
    <lineage>
        <taxon>Bacteria</taxon>
        <taxon>Pseudomonadati</taxon>
        <taxon>Pseudomonadota</taxon>
        <taxon>Alphaproteobacteria</taxon>
        <taxon>Hyphomicrobiales</taxon>
        <taxon>Xanthobacteraceae</taxon>
        <taxon>Ancylobacter</taxon>
    </lineage>
</organism>
<dbReference type="RefSeq" id="WP_213757136.1">
    <property type="nucleotide sequence ID" value="NZ_JAHCQH010000023.1"/>
</dbReference>
<comment type="caution">
    <text evidence="2">The sequence shown here is derived from an EMBL/GenBank/DDBJ whole genome shotgun (WGS) entry which is preliminary data.</text>
</comment>
<dbReference type="Pfam" id="PF02581">
    <property type="entry name" value="TMP-TENI"/>
    <property type="match status" value="1"/>
</dbReference>